<feature type="domain" description="Dienelactone hydrolase" evidence="1">
    <location>
        <begin position="18"/>
        <end position="231"/>
    </location>
</feature>
<dbReference type="SUPFAM" id="SSF53474">
    <property type="entry name" value="alpha/beta-Hydrolases"/>
    <property type="match status" value="1"/>
</dbReference>
<organism evidence="2 3">
    <name type="scientific">Robbsia betulipollinis</name>
    <dbReference type="NCBI Taxonomy" id="2981849"/>
    <lineage>
        <taxon>Bacteria</taxon>
        <taxon>Pseudomonadati</taxon>
        <taxon>Pseudomonadota</taxon>
        <taxon>Betaproteobacteria</taxon>
        <taxon>Burkholderiales</taxon>
        <taxon>Burkholderiaceae</taxon>
        <taxon>Robbsia</taxon>
    </lineage>
</organism>
<dbReference type="Proteomes" id="UP001082899">
    <property type="component" value="Unassembled WGS sequence"/>
</dbReference>
<protein>
    <submittedName>
        <fullName evidence="2">Dienelactone hydrolase family protein</fullName>
    </submittedName>
</protein>
<dbReference type="PANTHER" id="PTHR46623:SF6">
    <property type="entry name" value="ALPHA_BETA-HYDROLASES SUPERFAMILY PROTEIN"/>
    <property type="match status" value="1"/>
</dbReference>
<dbReference type="GO" id="GO:0016787">
    <property type="term" value="F:hydrolase activity"/>
    <property type="evidence" value="ECO:0007669"/>
    <property type="project" value="UniProtKB-KW"/>
</dbReference>
<dbReference type="EMBL" id="JAPMXC010000012">
    <property type="protein sequence ID" value="MCY0389770.1"/>
    <property type="molecule type" value="Genomic_DNA"/>
</dbReference>
<dbReference type="InterPro" id="IPR051049">
    <property type="entry name" value="Dienelactone_hydrolase-like"/>
</dbReference>
<dbReference type="InterPro" id="IPR002925">
    <property type="entry name" value="Dienelactn_hydro"/>
</dbReference>
<keyword evidence="3" id="KW-1185">Reference proteome</keyword>
<proteinExistence type="predicted"/>
<keyword evidence="2" id="KW-0378">Hydrolase</keyword>
<evidence type="ECO:0000313" key="2">
    <source>
        <dbReference type="EMBL" id="MCY0389770.1"/>
    </source>
</evidence>
<evidence type="ECO:0000313" key="3">
    <source>
        <dbReference type="Proteomes" id="UP001082899"/>
    </source>
</evidence>
<dbReference type="PANTHER" id="PTHR46623">
    <property type="entry name" value="CARBOXYMETHYLENEBUTENOLIDASE-RELATED"/>
    <property type="match status" value="1"/>
</dbReference>
<dbReference type="RefSeq" id="WP_267849699.1">
    <property type="nucleotide sequence ID" value="NZ_JAPMXC010000012.1"/>
</dbReference>
<accession>A0ABT3ZT92</accession>
<evidence type="ECO:0000259" key="1">
    <source>
        <dbReference type="Pfam" id="PF01738"/>
    </source>
</evidence>
<name>A0ABT3ZT92_9BURK</name>
<gene>
    <name evidence="2" type="ORF">OVY01_21750</name>
</gene>
<comment type="caution">
    <text evidence="2">The sequence shown here is derived from an EMBL/GenBank/DDBJ whole genome shotgun (WGS) entry which is preliminary data.</text>
</comment>
<dbReference type="Gene3D" id="3.40.50.1820">
    <property type="entry name" value="alpha/beta hydrolase"/>
    <property type="match status" value="1"/>
</dbReference>
<reference evidence="2" key="1">
    <citation type="submission" date="2022-11" db="EMBL/GenBank/DDBJ databases">
        <title>Robbsia betulipollinis sp. nov., isolated from pollen of birch (Betula pendula).</title>
        <authorList>
            <person name="Shi H."/>
            <person name="Ambika Manirajan B."/>
            <person name="Ratering S."/>
            <person name="Geissler-Plaum R."/>
            <person name="Schnell S."/>
        </authorList>
    </citation>
    <scope>NUCLEOTIDE SEQUENCE</scope>
    <source>
        <strain evidence="2">Bb-Pol-6</strain>
    </source>
</reference>
<dbReference type="Pfam" id="PF01738">
    <property type="entry name" value="DLH"/>
    <property type="match status" value="1"/>
</dbReference>
<dbReference type="InterPro" id="IPR029058">
    <property type="entry name" value="AB_hydrolase_fold"/>
</dbReference>
<sequence length="233" mass="24683">MSANSRWIDIKAPDGGSFQGYLSLPTAGKGPAIVLLQEIFGVNEHIRSVADAYAADGYVVIAPDLFWRGEPHVELGYDEAGRDRGIALMQAEPLPTFVGDIGAVVSALRAMPEVTGKVAAIGYCFGGLLAYFAAADTGVDAAVAYYGGGIQNQLDAASRVKTPMMFHYGEKDSHIPLTAVSDVQAAFADHPNTTFHIYPGAEHGFNASVRASYQQHAAALAHGRTLVFLAENL</sequence>